<organism evidence="3 4">
    <name type="scientific">Fibrella rubiginis</name>
    <dbReference type="NCBI Taxonomy" id="2817060"/>
    <lineage>
        <taxon>Bacteria</taxon>
        <taxon>Pseudomonadati</taxon>
        <taxon>Bacteroidota</taxon>
        <taxon>Cytophagia</taxon>
        <taxon>Cytophagales</taxon>
        <taxon>Spirosomataceae</taxon>
        <taxon>Fibrella</taxon>
    </lineage>
</organism>
<sequence>MPKPVEIWQDNVLTVARYEMTEAEKNILYMVVAQVRKEDPPMKMYQVSVKQMANLTGSDELKFETYKKATEKLVGRVFQTTLPNGNLLQASFFASAEYKKGTGIIELELSQKVRPFYVDLSQRFTKIQLVAAISLNSAYAKRIYELLCMYKNMKDKTFTRNLVELKTMLGVIDPKTGEDSYPTWTKFETRILEVAAKEINGHTDLSFTYKPVYGNRPGRGRKPVVEVEFEVFYQAKPEPAQMSNLHERLVKQFRLRPDQADTVLATHSIEVVTRQLYDIQMKAADGKVKNVGSYTAKVFGLETKGKEK</sequence>
<dbReference type="SUPFAM" id="SSF46785">
    <property type="entry name" value="Winged helix' DNA-binding domain"/>
    <property type="match status" value="2"/>
</dbReference>
<reference evidence="3" key="1">
    <citation type="submission" date="2021-03" db="EMBL/GenBank/DDBJ databases">
        <title>Fibrella sp. HMF5335 genome sequencing and assembly.</title>
        <authorList>
            <person name="Kang H."/>
            <person name="Kim H."/>
            <person name="Bae S."/>
            <person name="Joh K."/>
        </authorList>
    </citation>
    <scope>NUCLEOTIDE SEQUENCE</scope>
    <source>
        <strain evidence="3">HMF5335</strain>
    </source>
</reference>
<protein>
    <submittedName>
        <fullName evidence="3">Replication initiation protein</fullName>
    </submittedName>
</protein>
<dbReference type="Gene3D" id="1.10.10.10">
    <property type="entry name" value="Winged helix-like DNA-binding domain superfamily/Winged helix DNA-binding domain"/>
    <property type="match status" value="2"/>
</dbReference>
<dbReference type="InterPro" id="IPR036390">
    <property type="entry name" value="WH_DNA-bd_sf"/>
</dbReference>
<dbReference type="Pfam" id="PF01051">
    <property type="entry name" value="Rep3_N"/>
    <property type="match status" value="1"/>
</dbReference>
<evidence type="ECO:0000313" key="4">
    <source>
        <dbReference type="Proteomes" id="UP000664034"/>
    </source>
</evidence>
<dbReference type="Pfam" id="PF21205">
    <property type="entry name" value="Rep3_C"/>
    <property type="match status" value="1"/>
</dbReference>
<accession>A0A939K826</accession>
<evidence type="ECO:0000313" key="3">
    <source>
        <dbReference type="EMBL" id="MBO0940046.1"/>
    </source>
</evidence>
<dbReference type="InterPro" id="IPR000525">
    <property type="entry name" value="Initiator_Rep_WH1"/>
</dbReference>
<dbReference type="RefSeq" id="WP_207367577.1">
    <property type="nucleotide sequence ID" value="NZ_JAFMYV010000023.1"/>
</dbReference>
<comment type="caution">
    <text evidence="3">The sequence shown here is derived from an EMBL/GenBank/DDBJ whole genome shotgun (WGS) entry which is preliminary data.</text>
</comment>
<keyword evidence="4" id="KW-1185">Reference proteome</keyword>
<dbReference type="InterPro" id="IPR036388">
    <property type="entry name" value="WH-like_DNA-bd_sf"/>
</dbReference>
<evidence type="ECO:0000259" key="2">
    <source>
        <dbReference type="Pfam" id="PF01051"/>
    </source>
</evidence>
<evidence type="ECO:0000256" key="1">
    <source>
        <dbReference type="ARBA" id="ARBA00038283"/>
    </source>
</evidence>
<gene>
    <name evidence="3" type="ORF">J2I47_26105</name>
</gene>
<name>A0A939K826_9BACT</name>
<dbReference type="GO" id="GO:0003887">
    <property type="term" value="F:DNA-directed DNA polymerase activity"/>
    <property type="evidence" value="ECO:0007669"/>
    <property type="project" value="InterPro"/>
</dbReference>
<dbReference type="AlphaFoldDB" id="A0A939K826"/>
<proteinExistence type="inferred from homology"/>
<comment type="similarity">
    <text evidence="1">Belongs to the initiator RepB protein family.</text>
</comment>
<dbReference type="GO" id="GO:0006270">
    <property type="term" value="P:DNA replication initiation"/>
    <property type="evidence" value="ECO:0007669"/>
    <property type="project" value="InterPro"/>
</dbReference>
<dbReference type="EMBL" id="JAFMYV010000023">
    <property type="protein sequence ID" value="MBO0940046.1"/>
    <property type="molecule type" value="Genomic_DNA"/>
</dbReference>
<dbReference type="Proteomes" id="UP000664034">
    <property type="component" value="Unassembled WGS sequence"/>
</dbReference>
<feature type="domain" description="Initiator Rep protein WH1" evidence="2">
    <location>
        <begin position="7"/>
        <end position="148"/>
    </location>
</feature>